<reference evidence="2 3" key="1">
    <citation type="submission" date="2024-04" db="EMBL/GenBank/DDBJ databases">
        <title>Phyllosticta paracitricarpa is synonymous to the EU quarantine fungus P. citricarpa based on phylogenomic analyses.</title>
        <authorList>
            <consortium name="Lawrence Berkeley National Laboratory"/>
            <person name="Van ingen-buijs V.A."/>
            <person name="Van westerhoven A.C."/>
            <person name="Haridas S."/>
            <person name="Skiadas P."/>
            <person name="Martin F."/>
            <person name="Groenewald J.Z."/>
            <person name="Crous P.W."/>
            <person name="Seidl M.F."/>
        </authorList>
    </citation>
    <scope>NUCLEOTIDE SEQUENCE [LARGE SCALE GENOMIC DNA]</scope>
    <source>
        <strain evidence="2 3">CPC 17464</strain>
    </source>
</reference>
<dbReference type="Proteomes" id="UP001360953">
    <property type="component" value="Unassembled WGS sequence"/>
</dbReference>
<feature type="region of interest" description="Disordered" evidence="1">
    <location>
        <begin position="1"/>
        <end position="26"/>
    </location>
</feature>
<evidence type="ECO:0000313" key="2">
    <source>
        <dbReference type="EMBL" id="KAK7530891.1"/>
    </source>
</evidence>
<dbReference type="RefSeq" id="XP_066650964.1">
    <property type="nucleotide sequence ID" value="XM_066801758.1"/>
</dbReference>
<comment type="caution">
    <text evidence="2">The sequence shown here is derived from an EMBL/GenBank/DDBJ whole genome shotgun (WGS) entry which is preliminary data.</text>
</comment>
<organism evidence="2 3">
    <name type="scientific">Phyllosticta citribraziliensis</name>
    <dbReference type="NCBI Taxonomy" id="989973"/>
    <lineage>
        <taxon>Eukaryota</taxon>
        <taxon>Fungi</taxon>
        <taxon>Dikarya</taxon>
        <taxon>Ascomycota</taxon>
        <taxon>Pezizomycotina</taxon>
        <taxon>Dothideomycetes</taxon>
        <taxon>Dothideomycetes incertae sedis</taxon>
        <taxon>Botryosphaeriales</taxon>
        <taxon>Phyllostictaceae</taxon>
        <taxon>Phyllosticta</taxon>
    </lineage>
</organism>
<sequence length="207" mass="22592">MTSRRTFAPLSTNRRKYRERRGKSGSAFPAEDVCPMLDQALPFPQRLSYVELATDFSKAIQVQEQHEVGTTWEQGKELSIGISYIVSAAAAISISVAETVTDSIAETGSLTCPVGRWHCSLMVYPSMIRLRGHVKKLGPNDKCDGGEFSSDTLQDGATWVLVLPRKDASGNGFWGVEVCTCVNLKYAKDEGHPKVECSEDCAQTGAP</sequence>
<dbReference type="GeneID" id="92034664"/>
<keyword evidence="3" id="KW-1185">Reference proteome</keyword>
<evidence type="ECO:0000256" key="1">
    <source>
        <dbReference type="SAM" id="MobiDB-lite"/>
    </source>
</evidence>
<feature type="compositionally biased region" description="Polar residues" evidence="1">
    <location>
        <begin position="1"/>
        <end position="12"/>
    </location>
</feature>
<protein>
    <submittedName>
        <fullName evidence="2">Uncharacterized protein</fullName>
    </submittedName>
</protein>
<feature type="compositionally biased region" description="Basic residues" evidence="1">
    <location>
        <begin position="13"/>
        <end position="23"/>
    </location>
</feature>
<gene>
    <name evidence="2" type="ORF">J3D65DRAFT_639908</name>
</gene>
<accession>A0ABR1L6N6</accession>
<evidence type="ECO:0000313" key="3">
    <source>
        <dbReference type="Proteomes" id="UP001360953"/>
    </source>
</evidence>
<dbReference type="EMBL" id="JBBPEH010000013">
    <property type="protein sequence ID" value="KAK7530891.1"/>
    <property type="molecule type" value="Genomic_DNA"/>
</dbReference>
<proteinExistence type="predicted"/>
<name>A0ABR1L6N6_9PEZI</name>